<keyword evidence="8" id="KW-1185">Reference proteome</keyword>
<evidence type="ECO:0000256" key="6">
    <source>
        <dbReference type="RuleBase" id="RU361190"/>
    </source>
</evidence>
<evidence type="ECO:0000256" key="4">
    <source>
        <dbReference type="ARBA" id="ARBA00022786"/>
    </source>
</evidence>
<dbReference type="FunFam" id="3.10.20.90:FF:000280">
    <property type="entry name" value="Small ubiquitin-related modifier"/>
    <property type="match status" value="1"/>
</dbReference>
<protein>
    <recommendedName>
        <fullName evidence="6">Small ubiquitin-related modifier</fullName>
        <shortName evidence="6">SUMO</shortName>
    </recommendedName>
</protein>
<dbReference type="InterPro" id="IPR022617">
    <property type="entry name" value="Rad60/SUMO-like_dom"/>
</dbReference>
<evidence type="ECO:0000313" key="8">
    <source>
        <dbReference type="Proteomes" id="UP000887566"/>
    </source>
</evidence>
<proteinExistence type="inferred from homology"/>
<dbReference type="SUPFAM" id="SSF54236">
    <property type="entry name" value="Ubiquitin-like"/>
    <property type="match status" value="1"/>
</dbReference>
<feature type="domain" description="Ubiquitin-like" evidence="7">
    <location>
        <begin position="21"/>
        <end position="98"/>
    </location>
</feature>
<dbReference type="InterPro" id="IPR000626">
    <property type="entry name" value="Ubiquitin-like_dom"/>
</dbReference>
<name>A0A914VZZ8_9BILA</name>
<dbReference type="Proteomes" id="UP000887566">
    <property type="component" value="Unplaced"/>
</dbReference>
<dbReference type="SMART" id="SM00213">
    <property type="entry name" value="UBQ"/>
    <property type="match status" value="1"/>
</dbReference>
<dbReference type="GO" id="GO:0005634">
    <property type="term" value="C:nucleus"/>
    <property type="evidence" value="ECO:0007669"/>
    <property type="project" value="UniProtKB-SubCell"/>
</dbReference>
<dbReference type="AlphaFoldDB" id="A0A914VZZ8"/>
<evidence type="ECO:0000256" key="1">
    <source>
        <dbReference type="ARBA" id="ARBA00004123"/>
    </source>
</evidence>
<evidence type="ECO:0000259" key="7">
    <source>
        <dbReference type="PROSITE" id="PS50053"/>
    </source>
</evidence>
<sequence>MADNGDQQGGAGGDGGAASSEYIKLKVVGQDSNEVHFRVKFGTQMGKLKKSYAERTGVAVSTLRFLFDGRRINDDDTPKSLEMEEDDVIEVYQEQVGGSGV</sequence>
<dbReference type="WBParaSite" id="PSAMB.scaffold2923size20555.g19610.t1">
    <property type="protein sequence ID" value="PSAMB.scaffold2923size20555.g19610.t1"/>
    <property type="gene ID" value="PSAMB.scaffold2923size20555.g19610"/>
</dbReference>
<evidence type="ECO:0000256" key="2">
    <source>
        <dbReference type="ARBA" id="ARBA00009185"/>
    </source>
</evidence>
<accession>A0A914VZZ8</accession>
<dbReference type="Gene3D" id="3.10.20.90">
    <property type="entry name" value="Phosphatidylinositol 3-kinase Catalytic Subunit, Chain A, domain 1"/>
    <property type="match status" value="1"/>
</dbReference>
<keyword evidence="4 6" id="KW-0833">Ubl conjugation pathway</keyword>
<evidence type="ECO:0000256" key="3">
    <source>
        <dbReference type="ARBA" id="ARBA00022499"/>
    </source>
</evidence>
<organism evidence="8 9">
    <name type="scientific">Plectus sambesii</name>
    <dbReference type="NCBI Taxonomy" id="2011161"/>
    <lineage>
        <taxon>Eukaryota</taxon>
        <taxon>Metazoa</taxon>
        <taxon>Ecdysozoa</taxon>
        <taxon>Nematoda</taxon>
        <taxon>Chromadorea</taxon>
        <taxon>Plectida</taxon>
        <taxon>Plectina</taxon>
        <taxon>Plectoidea</taxon>
        <taxon>Plectidae</taxon>
        <taxon>Plectus</taxon>
    </lineage>
</organism>
<dbReference type="CDD" id="cd16114">
    <property type="entry name" value="Ubl_SUMO1"/>
    <property type="match status" value="1"/>
</dbReference>
<dbReference type="PROSITE" id="PS50053">
    <property type="entry name" value="UBIQUITIN_2"/>
    <property type="match status" value="1"/>
</dbReference>
<dbReference type="PANTHER" id="PTHR10562">
    <property type="entry name" value="SMALL UBIQUITIN-RELATED MODIFIER"/>
    <property type="match status" value="1"/>
</dbReference>
<dbReference type="InterPro" id="IPR029071">
    <property type="entry name" value="Ubiquitin-like_domsf"/>
</dbReference>
<comment type="subcellular location">
    <subcellularLocation>
        <location evidence="1 6">Nucleus</location>
    </subcellularLocation>
</comment>
<dbReference type="Pfam" id="PF11976">
    <property type="entry name" value="Rad60-SLD"/>
    <property type="match status" value="1"/>
</dbReference>
<comment type="similarity">
    <text evidence="2 6">Belongs to the ubiquitin family. SUMO subfamily.</text>
</comment>
<reference evidence="9 10" key="1">
    <citation type="submission" date="2022-11" db="UniProtKB">
        <authorList>
            <consortium name="WormBaseParasite"/>
        </authorList>
    </citation>
    <scope>IDENTIFICATION</scope>
</reference>
<keyword evidence="5 6" id="KW-0539">Nucleus</keyword>
<keyword evidence="3" id="KW-1017">Isopeptide bond</keyword>
<evidence type="ECO:0000256" key="5">
    <source>
        <dbReference type="ARBA" id="ARBA00023242"/>
    </source>
</evidence>
<evidence type="ECO:0000313" key="9">
    <source>
        <dbReference type="WBParaSite" id="PSAMB.scaffold2923size20555.g19610.t1"/>
    </source>
</evidence>
<dbReference type="InterPro" id="IPR046332">
    <property type="entry name" value="SUMO1_Ubl"/>
</dbReference>
<dbReference type="WBParaSite" id="PSAMB.scaffold4267size15162.g23849.t1">
    <property type="protein sequence ID" value="PSAMB.scaffold4267size15162.g23849.t1"/>
    <property type="gene ID" value="PSAMB.scaffold4267size15162.g23849"/>
</dbReference>
<evidence type="ECO:0000313" key="10">
    <source>
        <dbReference type="WBParaSite" id="PSAMB.scaffold4267size15162.g23849.t1"/>
    </source>
</evidence>